<name>D5CQG3_SIDLE</name>
<keyword evidence="2" id="KW-1185">Reference proteome</keyword>
<gene>
    <name evidence="1" type="ordered locus">Slit_2959</name>
</gene>
<dbReference type="EMBL" id="CP001965">
    <property type="protein sequence ID" value="ADE13184.1"/>
    <property type="molecule type" value="Genomic_DNA"/>
</dbReference>
<reference evidence="1 2" key="1">
    <citation type="submission" date="2010-03" db="EMBL/GenBank/DDBJ databases">
        <title>Complete sequence of Sideroxydans lithotrophicus ES-1.</title>
        <authorList>
            <consortium name="US DOE Joint Genome Institute"/>
            <person name="Lucas S."/>
            <person name="Copeland A."/>
            <person name="Lapidus A."/>
            <person name="Cheng J.-F."/>
            <person name="Bruce D."/>
            <person name="Goodwin L."/>
            <person name="Pitluck S."/>
            <person name="Munk A.C."/>
            <person name="Detter J.C."/>
            <person name="Han C."/>
            <person name="Tapia R."/>
            <person name="Larimer F."/>
            <person name="Land M."/>
            <person name="Hauser L."/>
            <person name="Kyrpides N."/>
            <person name="Ivanova N."/>
            <person name="Emerson D."/>
            <person name="Woyke T."/>
        </authorList>
    </citation>
    <scope>NUCLEOTIDE SEQUENCE [LARGE SCALE GENOMIC DNA]</scope>
    <source>
        <strain evidence="1 2">ES-1</strain>
    </source>
</reference>
<dbReference type="KEGG" id="slt:Slit_2959"/>
<evidence type="ECO:0000313" key="2">
    <source>
        <dbReference type="Proteomes" id="UP000001625"/>
    </source>
</evidence>
<protein>
    <submittedName>
        <fullName evidence="1">Uncharacterized protein</fullName>
    </submittedName>
</protein>
<dbReference type="HOGENOM" id="CLU_1833861_0_0_4"/>
<dbReference type="AlphaFoldDB" id="D5CQG3"/>
<dbReference type="Proteomes" id="UP000001625">
    <property type="component" value="Chromosome"/>
</dbReference>
<proteinExistence type="predicted"/>
<sequence>MYKSLQTISRKFGNLLLGRPRCPEFSVAGKALRQQYQDFLNRWDCSHSSEERDVLRSEAEILADRLYSKALDLGYSKAHELSADIYWLTQCAALVTLLALGRSSKTYLKYEEALLAHKRPYQYTQQLREFVRYRNKFEKN</sequence>
<organism evidence="1 2">
    <name type="scientific">Sideroxydans lithotrophicus (strain ES-1)</name>
    <dbReference type="NCBI Taxonomy" id="580332"/>
    <lineage>
        <taxon>Bacteria</taxon>
        <taxon>Pseudomonadati</taxon>
        <taxon>Pseudomonadota</taxon>
        <taxon>Betaproteobacteria</taxon>
        <taxon>Nitrosomonadales</taxon>
        <taxon>Gallionellaceae</taxon>
        <taxon>Sideroxydans</taxon>
    </lineage>
</organism>
<accession>D5CQG3</accession>
<dbReference type="STRING" id="580332.Slit_2959"/>
<evidence type="ECO:0000313" key="1">
    <source>
        <dbReference type="EMBL" id="ADE13184.1"/>
    </source>
</evidence>